<reference evidence="2 3" key="1">
    <citation type="submission" date="2024-02" db="EMBL/GenBank/DDBJ databases">
        <title>Chromosome-scale genome assembly of the rough periwinkle Littorina saxatilis.</title>
        <authorList>
            <person name="De Jode A."/>
            <person name="Faria R."/>
            <person name="Formenti G."/>
            <person name="Sims Y."/>
            <person name="Smith T.P."/>
            <person name="Tracey A."/>
            <person name="Wood J.M.D."/>
            <person name="Zagrodzka Z.B."/>
            <person name="Johannesson K."/>
            <person name="Butlin R.K."/>
            <person name="Leder E.H."/>
        </authorList>
    </citation>
    <scope>NUCLEOTIDE SEQUENCE [LARGE SCALE GENOMIC DNA]</scope>
    <source>
        <strain evidence="2">Snail1</strain>
        <tissue evidence="2">Muscle</tissue>
    </source>
</reference>
<organism evidence="2 3">
    <name type="scientific">Littorina saxatilis</name>
    <dbReference type="NCBI Taxonomy" id="31220"/>
    <lineage>
        <taxon>Eukaryota</taxon>
        <taxon>Metazoa</taxon>
        <taxon>Spiralia</taxon>
        <taxon>Lophotrochozoa</taxon>
        <taxon>Mollusca</taxon>
        <taxon>Gastropoda</taxon>
        <taxon>Caenogastropoda</taxon>
        <taxon>Littorinimorpha</taxon>
        <taxon>Littorinoidea</taxon>
        <taxon>Littorinidae</taxon>
        <taxon>Littorina</taxon>
    </lineage>
</organism>
<evidence type="ECO:0000313" key="3">
    <source>
        <dbReference type="Proteomes" id="UP001374579"/>
    </source>
</evidence>
<comment type="caution">
    <text evidence="2">The sequence shown here is derived from an EMBL/GenBank/DDBJ whole genome shotgun (WGS) entry which is preliminary data.</text>
</comment>
<protein>
    <recommendedName>
        <fullName evidence="1">HAT C-terminal dimerisation domain-containing protein</fullName>
    </recommendedName>
</protein>
<dbReference type="EMBL" id="JBAMIC010000001">
    <property type="protein sequence ID" value="KAK7116400.1"/>
    <property type="molecule type" value="Genomic_DNA"/>
</dbReference>
<gene>
    <name evidence="2" type="ORF">V1264_002086</name>
</gene>
<dbReference type="SUPFAM" id="SSF53098">
    <property type="entry name" value="Ribonuclease H-like"/>
    <property type="match status" value="1"/>
</dbReference>
<feature type="domain" description="HAT C-terminal dimerisation" evidence="1">
    <location>
        <begin position="478"/>
        <end position="530"/>
    </location>
</feature>
<sequence length="556" mass="62864">MKPVSEQAKQSENECLNAQIRTVLYMAQENIAASKFESLLNLQRENGCSSLSAGVTYKHHETVADMEEALLSVTKQELREKIDRSDYVGIVIDETLNCTLDKKLIVFARIVLDGTPETVFLGNYTIDNGTAECVYAKVQEVLREWGIDEDHPRLAGLASDGASVMTGQITGVGVRMKEKQAKLIHVHCIAHRTALATKDATNSVETVADYRLCLQNLFKLYRASGDRTHRLKQLCDALDEVEYKCLKHPISVRWLSLGKAVDAVKQTYPALILELEEEGQRGNTSAVGLLKKAKMFIFVAITYMLADVIPVIDRLNLTFQKDNVNPSTIKPMVESTTHMLTQLLDTPGDNEREFSNSLQGATFNTTTLTHLHNRGQYERVRREFIQGLIDALRRRFPQTEVTILSALATVFDVERYPGADRLAGYGQAEMDVLRRHYTAVINPERAQRNFLPFKTAVTNYGATSFDTVCRCVIRQLYDQFPDFGELAKIALVIPVSSVYAERGFSVQNLIKTKGRNRLNEDRVNRLMMLRWHSKSLRDFDIGSARENFLTTKTRRK</sequence>
<name>A0AAN9C3A1_9CAEN</name>
<dbReference type="InterPro" id="IPR008906">
    <property type="entry name" value="HATC_C_dom"/>
</dbReference>
<dbReference type="AlphaFoldDB" id="A0AAN9C3A1"/>
<proteinExistence type="predicted"/>
<dbReference type="PANTHER" id="PTHR46880:SF5">
    <property type="entry name" value="DUF4371 DOMAIN-CONTAINING PROTEIN"/>
    <property type="match status" value="1"/>
</dbReference>
<evidence type="ECO:0000259" key="1">
    <source>
        <dbReference type="Pfam" id="PF05699"/>
    </source>
</evidence>
<dbReference type="PANTHER" id="PTHR46880">
    <property type="entry name" value="RAS-ASSOCIATING DOMAIN-CONTAINING PROTEIN"/>
    <property type="match status" value="1"/>
</dbReference>
<dbReference type="GO" id="GO:0046983">
    <property type="term" value="F:protein dimerization activity"/>
    <property type="evidence" value="ECO:0007669"/>
    <property type="project" value="InterPro"/>
</dbReference>
<dbReference type="Proteomes" id="UP001374579">
    <property type="component" value="Unassembled WGS sequence"/>
</dbReference>
<keyword evidence="3" id="KW-1185">Reference proteome</keyword>
<accession>A0AAN9C3A1</accession>
<dbReference type="InterPro" id="IPR012337">
    <property type="entry name" value="RNaseH-like_sf"/>
</dbReference>
<evidence type="ECO:0000313" key="2">
    <source>
        <dbReference type="EMBL" id="KAK7116400.1"/>
    </source>
</evidence>
<dbReference type="Pfam" id="PF05699">
    <property type="entry name" value="Dimer_Tnp_hAT"/>
    <property type="match status" value="1"/>
</dbReference>